<keyword evidence="3" id="KW-1185">Reference proteome</keyword>
<dbReference type="InParanoid" id="A0A672K941"/>
<keyword evidence="1" id="KW-0175">Coiled coil</keyword>
<reference evidence="2" key="1">
    <citation type="submission" date="2025-08" db="UniProtKB">
        <authorList>
            <consortium name="Ensembl"/>
        </authorList>
    </citation>
    <scope>IDENTIFICATION</scope>
</reference>
<dbReference type="Ensembl" id="ENSSGRT00000006004.1">
    <property type="protein sequence ID" value="ENSSGRP00000005541.1"/>
    <property type="gene ID" value="ENSSGRG00000003619.1"/>
</dbReference>
<sequence>MAEQDNAEAQSVIAALKERNHHMERLLEVERDFQSEVQKELAEQKRALEKQREDLQEKETEIGDMKETIFELEDEVEQHRAVKLHDNLIISDLESDNVQIFVRMEESAEWRQFQADLQTAVVIANDIKSEAQEEIGDLRRRLQEAQEKNEKLTSA</sequence>
<name>A0A672K941_SINGR</name>
<dbReference type="AlphaFoldDB" id="A0A672K941"/>
<accession>A0A672K941</accession>
<feature type="coiled-coil region" evidence="1">
    <location>
        <begin position="6"/>
        <end position="75"/>
    </location>
</feature>
<evidence type="ECO:0000256" key="1">
    <source>
        <dbReference type="SAM" id="Coils"/>
    </source>
</evidence>
<evidence type="ECO:0000313" key="2">
    <source>
        <dbReference type="Ensembl" id="ENSSGRP00000005541.1"/>
    </source>
</evidence>
<feature type="coiled-coil region" evidence="1">
    <location>
        <begin position="128"/>
        <end position="155"/>
    </location>
</feature>
<proteinExistence type="predicted"/>
<protein>
    <submittedName>
        <fullName evidence="2">Uncharacterized protein</fullName>
    </submittedName>
</protein>
<organism evidence="2 3">
    <name type="scientific">Sinocyclocheilus grahami</name>
    <name type="common">Dianchi golden-line fish</name>
    <name type="synonym">Barbus grahami</name>
    <dbReference type="NCBI Taxonomy" id="75366"/>
    <lineage>
        <taxon>Eukaryota</taxon>
        <taxon>Metazoa</taxon>
        <taxon>Chordata</taxon>
        <taxon>Craniata</taxon>
        <taxon>Vertebrata</taxon>
        <taxon>Euteleostomi</taxon>
        <taxon>Actinopterygii</taxon>
        <taxon>Neopterygii</taxon>
        <taxon>Teleostei</taxon>
        <taxon>Ostariophysi</taxon>
        <taxon>Cypriniformes</taxon>
        <taxon>Cyprinidae</taxon>
        <taxon>Cyprininae</taxon>
        <taxon>Sinocyclocheilus</taxon>
    </lineage>
</organism>
<reference evidence="2" key="2">
    <citation type="submission" date="2025-09" db="UniProtKB">
        <authorList>
            <consortium name="Ensembl"/>
        </authorList>
    </citation>
    <scope>IDENTIFICATION</scope>
</reference>
<evidence type="ECO:0000313" key="3">
    <source>
        <dbReference type="Proteomes" id="UP000472262"/>
    </source>
</evidence>
<dbReference type="Proteomes" id="UP000472262">
    <property type="component" value="Unassembled WGS sequence"/>
</dbReference>